<organism evidence="3 4">
    <name type="scientific">Bradyrhizobium neotropicale</name>
    <dbReference type="NCBI Taxonomy" id="1497615"/>
    <lineage>
        <taxon>Bacteria</taxon>
        <taxon>Pseudomonadati</taxon>
        <taxon>Pseudomonadota</taxon>
        <taxon>Alphaproteobacteria</taxon>
        <taxon>Hyphomicrobiales</taxon>
        <taxon>Nitrobacteraceae</taxon>
        <taxon>Bradyrhizobium</taxon>
    </lineage>
</organism>
<dbReference type="InterPro" id="IPR029787">
    <property type="entry name" value="Nucleotide_cyclase"/>
</dbReference>
<accession>A0A176ZCA7</accession>
<evidence type="ECO:0000256" key="1">
    <source>
        <dbReference type="SAM" id="Phobius"/>
    </source>
</evidence>
<evidence type="ECO:0000313" key="3">
    <source>
        <dbReference type="EMBL" id="OAF17542.1"/>
    </source>
</evidence>
<reference evidence="3 4" key="1">
    <citation type="submission" date="2016-02" db="EMBL/GenBank/DDBJ databases">
        <title>Draft genome sequence of the strain BR 10247T Bradyrhizobium neotropicale isolated from nodules of Centrolobium paraense.</title>
        <authorList>
            <person name="Simoes-Araujo J.L."/>
            <person name="Barauna A.C."/>
            <person name="Silva K."/>
            <person name="Zilli J.E."/>
        </authorList>
    </citation>
    <scope>NUCLEOTIDE SEQUENCE [LARGE SCALE GENOMIC DNA]</scope>
    <source>
        <strain evidence="3 4">BR 10247</strain>
    </source>
</reference>
<feature type="transmembrane region" description="Helical" evidence="1">
    <location>
        <begin position="14"/>
        <end position="36"/>
    </location>
</feature>
<dbReference type="SMART" id="SM00044">
    <property type="entry name" value="CYCc"/>
    <property type="match status" value="1"/>
</dbReference>
<feature type="domain" description="Guanylate cyclase" evidence="2">
    <location>
        <begin position="456"/>
        <end position="588"/>
    </location>
</feature>
<keyword evidence="1" id="KW-0812">Transmembrane</keyword>
<dbReference type="SUPFAM" id="SSF55073">
    <property type="entry name" value="Nucleotide cyclase"/>
    <property type="match status" value="1"/>
</dbReference>
<proteinExistence type="predicted"/>
<dbReference type="Pfam" id="PF00211">
    <property type="entry name" value="Guanylate_cyc"/>
    <property type="match status" value="1"/>
</dbReference>
<evidence type="ECO:0000259" key="2">
    <source>
        <dbReference type="PROSITE" id="PS50125"/>
    </source>
</evidence>
<dbReference type="AlphaFoldDB" id="A0A176ZCA7"/>
<dbReference type="Gene3D" id="3.30.450.20">
    <property type="entry name" value="PAS domain"/>
    <property type="match status" value="2"/>
</dbReference>
<keyword evidence="4" id="KW-1185">Reference proteome</keyword>
<keyword evidence="1" id="KW-1133">Transmembrane helix</keyword>
<dbReference type="InterPro" id="IPR001054">
    <property type="entry name" value="A/G_cyclase"/>
</dbReference>
<comment type="caution">
    <text evidence="3">The sequence shown here is derived from an EMBL/GenBank/DDBJ whole genome shotgun (WGS) entry which is preliminary data.</text>
</comment>
<name>A0A176ZCA7_9BRAD</name>
<dbReference type="PROSITE" id="PS50125">
    <property type="entry name" value="GUANYLATE_CYCLASE_2"/>
    <property type="match status" value="1"/>
</dbReference>
<dbReference type="GO" id="GO:0035556">
    <property type="term" value="P:intracellular signal transduction"/>
    <property type="evidence" value="ECO:0007669"/>
    <property type="project" value="InterPro"/>
</dbReference>
<feature type="transmembrane region" description="Helical" evidence="1">
    <location>
        <begin position="357"/>
        <end position="375"/>
    </location>
</feature>
<evidence type="ECO:0000313" key="4">
    <source>
        <dbReference type="Proteomes" id="UP000077173"/>
    </source>
</evidence>
<dbReference type="PANTHER" id="PTHR43081">
    <property type="entry name" value="ADENYLATE CYCLASE, TERMINAL-DIFFERENTIATION SPECIFIC-RELATED"/>
    <property type="match status" value="1"/>
</dbReference>
<dbReference type="GO" id="GO:0004016">
    <property type="term" value="F:adenylate cyclase activity"/>
    <property type="evidence" value="ECO:0007669"/>
    <property type="project" value="UniProtKB-ARBA"/>
</dbReference>
<dbReference type="GO" id="GO:0006171">
    <property type="term" value="P:cAMP biosynthetic process"/>
    <property type="evidence" value="ECO:0007669"/>
    <property type="project" value="TreeGrafter"/>
</dbReference>
<keyword evidence="1" id="KW-0472">Membrane</keyword>
<dbReference type="Gene3D" id="6.10.340.10">
    <property type="match status" value="1"/>
</dbReference>
<protein>
    <recommendedName>
        <fullName evidence="2">Guanylate cyclase domain-containing protein</fullName>
    </recommendedName>
</protein>
<dbReference type="Proteomes" id="UP000077173">
    <property type="component" value="Unassembled WGS sequence"/>
</dbReference>
<dbReference type="EMBL" id="LSEF01000043">
    <property type="protein sequence ID" value="OAF17542.1"/>
    <property type="molecule type" value="Genomic_DNA"/>
</dbReference>
<gene>
    <name evidence="3" type="ORF">AXW67_08525</name>
</gene>
<dbReference type="CDD" id="cd07302">
    <property type="entry name" value="CHD"/>
    <property type="match status" value="1"/>
</dbReference>
<sequence length="715" mass="78534">MSDGRTHTLRAPRLSLVMLVLFVCLSIPILIFILVYNYQRNAAAMVSTLDEAVASTSQVSTESAENLIHPVGETIRLLAGMAGADPNYFRTEASADLLYRALTSAEQIDAAYVSFEDGYHRVVTRMDEDRRRSDPKIPATANWHSSYIDDFSAGQNRARHRTFFDTWGHVVGGYSVPSKLDIRVLEGYPQTKASRDLAVTEPSINPDTGYPILSIRYPILRNDEFIGAASVNITMDVLSRFLANHRASAHSTSLIADQSNGRIIASAVREQSVQPIDGKLTVATLDNVGDPNVRAAARIRRETGRGHFLFNSPVNGDEVSASFVKFPDSFGKPWQTIILTPTNDFIGNLKEANRKSVLVIIGLIAVELLLIYALSRRLSRPIEDISHELESVEALAFEASPIRGSNIKEIAHLQSAAALLRNSLRSFSSFVPLDVVRELIKSRTPLTLGVEQRYLTVFFSDLENFSSHAEQLAPNDLLSQLSVYFEQVSGAISQEHGTVDKFIGDGVMAFWGAPVPRPDHVLRGCTGALRAARRMERINERWEAEGRPKFGIRIGLHSANVLVGNVGSSERLNYTVMGDGVNVAARLEAANKTFGTTICISDSVVEAAGPDLVVRPLRKTRVKGREHEFMIYELLGLNGSNDPEIAVRGKDAKLSVMTRSASDAFERGDFTEASRLYRMILQDFPHDPVARSMLVACSSSGTLKTTVEAVLSTGS</sequence>
<dbReference type="InterPro" id="IPR050697">
    <property type="entry name" value="Adenylyl/Guanylyl_Cyclase_3/4"/>
</dbReference>
<dbReference type="Gene3D" id="3.30.70.1230">
    <property type="entry name" value="Nucleotide cyclase"/>
    <property type="match status" value="1"/>
</dbReference>
<dbReference type="PANTHER" id="PTHR43081:SF1">
    <property type="entry name" value="ADENYLATE CYCLASE, TERMINAL-DIFFERENTIATION SPECIFIC"/>
    <property type="match status" value="1"/>
</dbReference>